<reference evidence="1 2" key="1">
    <citation type="submission" date="2023-10" db="EMBL/GenBank/DDBJ databases">
        <title>Screening of Alkalihalobacillus lindianensis BZ-TG-R113 and Its Alleviation of Salt Stress on Rapeseed Growth.</title>
        <authorList>
            <person name="Zhao B."/>
            <person name="Guo T."/>
        </authorList>
    </citation>
    <scope>NUCLEOTIDE SEQUENCE [LARGE SCALE GENOMIC DNA]</scope>
    <source>
        <strain evidence="1 2">BZ-TG-R113</strain>
    </source>
</reference>
<keyword evidence="2" id="KW-1185">Reference proteome</keyword>
<accession>A0ABU3XHL1</accession>
<feature type="non-terminal residue" evidence="1">
    <location>
        <position position="1"/>
    </location>
</feature>
<protein>
    <submittedName>
        <fullName evidence="1">Uncharacterized protein</fullName>
    </submittedName>
</protein>
<evidence type="ECO:0000313" key="2">
    <source>
        <dbReference type="Proteomes" id="UP001287282"/>
    </source>
</evidence>
<sequence length="124" mass="14368">TKAGIVGPKNTVEMVLEISEEYKEKLRIFPFIYQNPEEAIEIVNKNQYMVDIWIFAGPVLQPIVEQSQSKQPFFFLQLDGASLTKTLVEIGYKDQQKLDNLSIDIIPKRDVYEIFMDLKLPQES</sequence>
<comment type="caution">
    <text evidence="1">The sequence shown here is derived from an EMBL/GenBank/DDBJ whole genome shotgun (WGS) entry which is preliminary data.</text>
</comment>
<evidence type="ECO:0000313" key="1">
    <source>
        <dbReference type="EMBL" id="MDV2686924.1"/>
    </source>
</evidence>
<dbReference type="Proteomes" id="UP001287282">
    <property type="component" value="Unassembled WGS sequence"/>
</dbReference>
<name>A0ABU3XHL1_9BACI</name>
<organism evidence="1 2">
    <name type="scientific">Alkalihalophilus lindianensis</name>
    <dbReference type="NCBI Taxonomy" id="1630542"/>
    <lineage>
        <taxon>Bacteria</taxon>
        <taxon>Bacillati</taxon>
        <taxon>Bacillota</taxon>
        <taxon>Bacilli</taxon>
        <taxon>Bacillales</taxon>
        <taxon>Bacillaceae</taxon>
        <taxon>Alkalihalophilus</taxon>
    </lineage>
</organism>
<feature type="non-terminal residue" evidence="1">
    <location>
        <position position="124"/>
    </location>
</feature>
<gene>
    <name evidence="1" type="ORF">RYX56_21475</name>
</gene>
<proteinExistence type="predicted"/>
<dbReference type="EMBL" id="JAWJBA010000098">
    <property type="protein sequence ID" value="MDV2686924.1"/>
    <property type="molecule type" value="Genomic_DNA"/>
</dbReference>